<dbReference type="Proteomes" id="UP000078200">
    <property type="component" value="Unassembled WGS sequence"/>
</dbReference>
<dbReference type="AlphaFoldDB" id="A0A1A9VYV2"/>
<keyword evidence="2" id="KW-1185">Reference proteome</keyword>
<sequence>MEENCGITTTTKCAAVQVSCPRREACYNVNKSPGYIKHIFPSRYQPYSKGDELRIFKKHAKHEGKEGKDGVLSESANWQLLNSLKMQQVCKLKRLYDSLTCSIKQKQYQSKQQQQYQITLKYKRNHNNKQQHQQHLQTAIVVRKYLNNDNCIPIARNNFEEAKPMLKMPRKSTEE</sequence>
<protein>
    <submittedName>
        <fullName evidence="1">Uncharacterized protein</fullName>
    </submittedName>
</protein>
<reference evidence="1" key="1">
    <citation type="submission" date="2020-05" db="UniProtKB">
        <authorList>
            <consortium name="EnsemblMetazoa"/>
        </authorList>
    </citation>
    <scope>IDENTIFICATION</scope>
    <source>
        <strain evidence="1">TTRI</strain>
    </source>
</reference>
<evidence type="ECO:0000313" key="2">
    <source>
        <dbReference type="Proteomes" id="UP000078200"/>
    </source>
</evidence>
<organism evidence="1 2">
    <name type="scientific">Glossina austeni</name>
    <name type="common">Savannah tsetse fly</name>
    <dbReference type="NCBI Taxonomy" id="7395"/>
    <lineage>
        <taxon>Eukaryota</taxon>
        <taxon>Metazoa</taxon>
        <taxon>Ecdysozoa</taxon>
        <taxon>Arthropoda</taxon>
        <taxon>Hexapoda</taxon>
        <taxon>Insecta</taxon>
        <taxon>Pterygota</taxon>
        <taxon>Neoptera</taxon>
        <taxon>Endopterygota</taxon>
        <taxon>Diptera</taxon>
        <taxon>Brachycera</taxon>
        <taxon>Muscomorpha</taxon>
        <taxon>Hippoboscoidea</taxon>
        <taxon>Glossinidae</taxon>
        <taxon>Glossina</taxon>
    </lineage>
</organism>
<name>A0A1A9VYV2_GLOAU</name>
<accession>A0A1A9VYV2</accession>
<evidence type="ECO:0000313" key="1">
    <source>
        <dbReference type="EnsemblMetazoa" id="GAUT052063-PA"/>
    </source>
</evidence>
<proteinExistence type="predicted"/>
<dbReference type="EnsemblMetazoa" id="GAUT052063-RA">
    <property type="protein sequence ID" value="GAUT052063-PA"/>
    <property type="gene ID" value="GAUT052063"/>
</dbReference>
<dbReference type="VEuPathDB" id="VectorBase:GAUT052063"/>